<name>A0A087HFX2_ARAAL</name>
<dbReference type="Proteomes" id="UP000029120">
    <property type="component" value="Chromosome 2"/>
</dbReference>
<feature type="region of interest" description="Disordered" evidence="2">
    <location>
        <begin position="61"/>
        <end position="123"/>
    </location>
</feature>
<feature type="region of interest" description="Disordered" evidence="2">
    <location>
        <begin position="1"/>
        <end position="44"/>
    </location>
</feature>
<keyword evidence="1" id="KW-0479">Metal-binding</keyword>
<keyword evidence="1" id="KW-0862">Zinc</keyword>
<organism evidence="4 5">
    <name type="scientific">Arabis alpina</name>
    <name type="common">Alpine rock-cress</name>
    <dbReference type="NCBI Taxonomy" id="50452"/>
    <lineage>
        <taxon>Eukaryota</taxon>
        <taxon>Viridiplantae</taxon>
        <taxon>Streptophyta</taxon>
        <taxon>Embryophyta</taxon>
        <taxon>Tracheophyta</taxon>
        <taxon>Spermatophyta</taxon>
        <taxon>Magnoliopsida</taxon>
        <taxon>eudicotyledons</taxon>
        <taxon>Gunneridae</taxon>
        <taxon>Pentapetalae</taxon>
        <taxon>rosids</taxon>
        <taxon>malvids</taxon>
        <taxon>Brassicales</taxon>
        <taxon>Brassicaceae</taxon>
        <taxon>Arabideae</taxon>
        <taxon>Arabis</taxon>
    </lineage>
</organism>
<feature type="compositionally biased region" description="Basic and acidic residues" evidence="2">
    <location>
        <begin position="16"/>
        <end position="32"/>
    </location>
</feature>
<feature type="zinc finger region" description="C3H1-type" evidence="1">
    <location>
        <begin position="28"/>
        <end position="55"/>
    </location>
</feature>
<dbReference type="InterPro" id="IPR000571">
    <property type="entry name" value="Znf_CCCH"/>
</dbReference>
<feature type="domain" description="C3H1-type" evidence="3">
    <location>
        <begin position="28"/>
        <end position="55"/>
    </location>
</feature>
<dbReference type="EMBL" id="CM002870">
    <property type="protein sequence ID" value="KFK41024.1"/>
    <property type="molecule type" value="Genomic_DNA"/>
</dbReference>
<sequence length="203" mass="23261">MEDTKGQDSGSGPSESGRRSDWRHETESRSMAENRFFPRGTCKKGTDCRFYHQMARDGAEPALLNVPGLARHQARTTDWKAGESSGRLDKRRHETGSSSTPEKRARTIQHSQERDPRERFEDTNQIRDAGFKLPRLSTSQGASQLALDRQNIEEQRLREIARKRTESRMKLDQVQQTVKFNEAHGVEEALRELVIKRKEGDGL</sequence>
<keyword evidence="5" id="KW-1185">Reference proteome</keyword>
<evidence type="ECO:0000313" key="5">
    <source>
        <dbReference type="Proteomes" id="UP000029120"/>
    </source>
</evidence>
<evidence type="ECO:0000259" key="3">
    <source>
        <dbReference type="PROSITE" id="PS50103"/>
    </source>
</evidence>
<dbReference type="PROSITE" id="PS50103">
    <property type="entry name" value="ZF_C3H1"/>
    <property type="match status" value="1"/>
</dbReference>
<evidence type="ECO:0000313" key="4">
    <source>
        <dbReference type="EMBL" id="KFK41024.1"/>
    </source>
</evidence>
<dbReference type="AlphaFoldDB" id="A0A087HFX2"/>
<accession>A0A087HFX2</accession>
<evidence type="ECO:0000256" key="1">
    <source>
        <dbReference type="PROSITE-ProRule" id="PRU00723"/>
    </source>
</evidence>
<dbReference type="Gramene" id="KFK41024">
    <property type="protein sequence ID" value="KFK41024"/>
    <property type="gene ID" value="AALP_AA2G075400"/>
</dbReference>
<reference evidence="5" key="1">
    <citation type="journal article" date="2015" name="Nat. Plants">
        <title>Genome expansion of Arabis alpina linked with retrotransposition and reduced symmetric DNA methylation.</title>
        <authorList>
            <person name="Willing E.M."/>
            <person name="Rawat V."/>
            <person name="Mandakova T."/>
            <person name="Maumus F."/>
            <person name="James G.V."/>
            <person name="Nordstroem K.J."/>
            <person name="Becker C."/>
            <person name="Warthmann N."/>
            <person name="Chica C."/>
            <person name="Szarzynska B."/>
            <person name="Zytnicki M."/>
            <person name="Albani M.C."/>
            <person name="Kiefer C."/>
            <person name="Bergonzi S."/>
            <person name="Castaings L."/>
            <person name="Mateos J.L."/>
            <person name="Berns M.C."/>
            <person name="Bujdoso N."/>
            <person name="Piofczyk T."/>
            <person name="de Lorenzo L."/>
            <person name="Barrero-Sicilia C."/>
            <person name="Mateos I."/>
            <person name="Piednoel M."/>
            <person name="Hagmann J."/>
            <person name="Chen-Min-Tao R."/>
            <person name="Iglesias-Fernandez R."/>
            <person name="Schuster S.C."/>
            <person name="Alonso-Blanco C."/>
            <person name="Roudier F."/>
            <person name="Carbonero P."/>
            <person name="Paz-Ares J."/>
            <person name="Davis S.J."/>
            <person name="Pecinka A."/>
            <person name="Quesneville H."/>
            <person name="Colot V."/>
            <person name="Lysak M.A."/>
            <person name="Weigel D."/>
            <person name="Coupland G."/>
            <person name="Schneeberger K."/>
        </authorList>
    </citation>
    <scope>NUCLEOTIDE SEQUENCE [LARGE SCALE GENOMIC DNA]</scope>
    <source>
        <strain evidence="5">cv. Pajares</strain>
    </source>
</reference>
<dbReference type="OMA" id="DWRHETE"/>
<gene>
    <name evidence="4" type="ordered locus">AALP_Aa2g075400</name>
</gene>
<keyword evidence="1" id="KW-0863">Zinc-finger</keyword>
<protein>
    <recommendedName>
        <fullName evidence="3">C3H1-type domain-containing protein</fullName>
    </recommendedName>
</protein>
<evidence type="ECO:0000256" key="2">
    <source>
        <dbReference type="SAM" id="MobiDB-lite"/>
    </source>
</evidence>
<feature type="compositionally biased region" description="Basic and acidic residues" evidence="2">
    <location>
        <begin position="75"/>
        <end position="123"/>
    </location>
</feature>
<proteinExistence type="predicted"/>
<dbReference type="GO" id="GO:0008270">
    <property type="term" value="F:zinc ion binding"/>
    <property type="evidence" value="ECO:0007669"/>
    <property type="project" value="UniProtKB-KW"/>
</dbReference>